<organism evidence="6 7">
    <name type="scientific">Slackia equolifaciens</name>
    <dbReference type="NCBI Taxonomy" id="498718"/>
    <lineage>
        <taxon>Bacteria</taxon>
        <taxon>Bacillati</taxon>
        <taxon>Actinomycetota</taxon>
        <taxon>Coriobacteriia</taxon>
        <taxon>Eggerthellales</taxon>
        <taxon>Eggerthellaceae</taxon>
        <taxon>Slackia</taxon>
    </lineage>
</organism>
<keyword evidence="7" id="KW-1185">Reference proteome</keyword>
<name>A0A3N0AZ23_9ACTN</name>
<dbReference type="PRINTS" id="PR00411">
    <property type="entry name" value="PNDRDTASEI"/>
</dbReference>
<dbReference type="Pfam" id="PF00890">
    <property type="entry name" value="FAD_binding_2"/>
    <property type="match status" value="1"/>
</dbReference>
<keyword evidence="4" id="KW-0560">Oxidoreductase</keyword>
<evidence type="ECO:0000256" key="1">
    <source>
        <dbReference type="ARBA" id="ARBA00001974"/>
    </source>
</evidence>
<dbReference type="InterPro" id="IPR003953">
    <property type="entry name" value="FAD-dep_OxRdtase_2_FAD-bd"/>
</dbReference>
<dbReference type="RefSeq" id="WP_123208885.1">
    <property type="nucleotide sequence ID" value="NZ_JBHTHO010000009.1"/>
</dbReference>
<dbReference type="GO" id="GO:0033765">
    <property type="term" value="F:steroid dehydrogenase activity, acting on the CH-CH group of donors"/>
    <property type="evidence" value="ECO:0007669"/>
    <property type="project" value="UniProtKB-ARBA"/>
</dbReference>
<dbReference type="Gene3D" id="3.50.50.60">
    <property type="entry name" value="FAD/NAD(P)-binding domain"/>
    <property type="match status" value="1"/>
</dbReference>
<keyword evidence="2" id="KW-0285">Flavoprotein</keyword>
<evidence type="ECO:0000256" key="2">
    <source>
        <dbReference type="ARBA" id="ARBA00022630"/>
    </source>
</evidence>
<dbReference type="SUPFAM" id="SSF56425">
    <property type="entry name" value="Succinate dehydrogenase/fumarate reductase flavoprotein, catalytic domain"/>
    <property type="match status" value="1"/>
</dbReference>
<dbReference type="AlphaFoldDB" id="A0A3N0AZ23"/>
<dbReference type="PANTHER" id="PTHR43400:SF10">
    <property type="entry name" value="3-OXOSTEROID 1-DEHYDROGENASE"/>
    <property type="match status" value="1"/>
</dbReference>
<sequence length="486" mass="51679">MAKFDVEYDLVVVGGGASGKSAALIAAREGKRVVVLEKMPETGGLSMYAEGTAAFESSIQNELGTPRLSKYHFPTKQEGIEKFMGYSHQRANYDVVRAFVENSAETIDIYRDLGVVYKACDIAAEDDPNEVWTFHLPEGLGAHCQEVLLDAIQKLDVDIFTSTPAKELIIEEGAVVGVVAEPEGEPLRVGGKAVILATGGMGSSPERIFKYSWFAPAAYNMNTLTPLQNVGDGLDLALSAGADPTSITTCPILAAGGRDMTMDSQVGGAGVNPGVWINKTGRRFAAESVAENIGDIGTYYGKQPGGVVWSILSQADIDRLVAEGSEIAIGEFVVYHKPMERLPIELEANLESGLVKKAGSFEELAALIDVPVDTFVATMADYNEACEKGYDDAFMKKPQYLRPMVEGPFYAIPLAAGTMGSAGGIRINGNMQVVDADYNAIPGLYAVGLDATGLYGDSYNMEVPGAANGFAHTSGRIAARHAISTM</sequence>
<evidence type="ECO:0000313" key="7">
    <source>
        <dbReference type="Proteomes" id="UP000269591"/>
    </source>
</evidence>
<reference evidence="7" key="1">
    <citation type="submission" date="2018-05" db="EMBL/GenBank/DDBJ databases">
        <title>Genome Sequencing of selected type strains of the family Eggerthellaceae.</title>
        <authorList>
            <person name="Danylec N."/>
            <person name="Stoll D.A."/>
            <person name="Doetsch A."/>
            <person name="Huch M."/>
        </authorList>
    </citation>
    <scope>NUCLEOTIDE SEQUENCE [LARGE SCALE GENOMIC DNA]</scope>
    <source>
        <strain evidence="7">DSM 24851</strain>
    </source>
</reference>
<dbReference type="Gene3D" id="3.90.700.10">
    <property type="entry name" value="Succinate dehydrogenase/fumarate reductase flavoprotein, catalytic domain"/>
    <property type="match status" value="1"/>
</dbReference>
<dbReference type="GO" id="GO:0008202">
    <property type="term" value="P:steroid metabolic process"/>
    <property type="evidence" value="ECO:0007669"/>
    <property type="project" value="UniProtKB-ARBA"/>
</dbReference>
<dbReference type="EMBL" id="QIBX01000009">
    <property type="protein sequence ID" value="RNL39928.1"/>
    <property type="molecule type" value="Genomic_DNA"/>
</dbReference>
<dbReference type="InterPro" id="IPR036188">
    <property type="entry name" value="FAD/NAD-bd_sf"/>
</dbReference>
<feature type="domain" description="FAD-dependent oxidoreductase 2 FAD-binding" evidence="5">
    <location>
        <begin position="9"/>
        <end position="456"/>
    </location>
</feature>
<dbReference type="OrthoDB" id="3197124at2"/>
<evidence type="ECO:0000256" key="4">
    <source>
        <dbReference type="ARBA" id="ARBA00023002"/>
    </source>
</evidence>
<evidence type="ECO:0000313" key="6">
    <source>
        <dbReference type="EMBL" id="RNL39928.1"/>
    </source>
</evidence>
<dbReference type="SMR" id="A0A3N0AZ23"/>
<proteinExistence type="predicted"/>
<comment type="caution">
    <text evidence="6">The sequence shown here is derived from an EMBL/GenBank/DDBJ whole genome shotgun (WGS) entry which is preliminary data.</text>
</comment>
<dbReference type="SUPFAM" id="SSF51905">
    <property type="entry name" value="FAD/NAD(P)-binding domain"/>
    <property type="match status" value="1"/>
</dbReference>
<protein>
    <submittedName>
        <fullName evidence="6">Succinate dehydrogenase</fullName>
    </submittedName>
</protein>
<evidence type="ECO:0000259" key="5">
    <source>
        <dbReference type="Pfam" id="PF00890"/>
    </source>
</evidence>
<dbReference type="InterPro" id="IPR027477">
    <property type="entry name" value="Succ_DH/fumarate_Rdtase_cat_sf"/>
</dbReference>
<dbReference type="Proteomes" id="UP000269591">
    <property type="component" value="Unassembled WGS sequence"/>
</dbReference>
<dbReference type="PANTHER" id="PTHR43400">
    <property type="entry name" value="FUMARATE REDUCTASE"/>
    <property type="match status" value="1"/>
</dbReference>
<keyword evidence="3" id="KW-0274">FAD</keyword>
<comment type="cofactor">
    <cofactor evidence="1">
        <name>FAD</name>
        <dbReference type="ChEBI" id="CHEBI:57692"/>
    </cofactor>
</comment>
<accession>A0A3N0AZ23</accession>
<gene>
    <name evidence="6" type="ORF">DMP06_06220</name>
</gene>
<dbReference type="InterPro" id="IPR050315">
    <property type="entry name" value="FAD-oxidoreductase_2"/>
</dbReference>
<evidence type="ECO:0000256" key="3">
    <source>
        <dbReference type="ARBA" id="ARBA00022827"/>
    </source>
</evidence>